<evidence type="ECO:0000313" key="2">
    <source>
        <dbReference type="EMBL" id="EHB91242.1"/>
    </source>
</evidence>
<dbReference type="EMBL" id="ADLD01000014">
    <property type="protein sequence ID" value="EHB91242.1"/>
    <property type="molecule type" value="Genomic_DNA"/>
</dbReference>
<dbReference type="GO" id="GO:0016758">
    <property type="term" value="F:hexosyltransferase activity"/>
    <property type="evidence" value="ECO:0007669"/>
    <property type="project" value="TreeGrafter"/>
</dbReference>
<proteinExistence type="predicted"/>
<accession>G5HBL5</accession>
<protein>
    <recommendedName>
        <fullName evidence="1">Glycosyltransferase subfamily 4-like N-terminal domain-containing protein</fullName>
    </recommendedName>
</protein>
<dbReference type="Gene3D" id="3.40.50.2000">
    <property type="entry name" value="Glycogen Phosphorylase B"/>
    <property type="match status" value="2"/>
</dbReference>
<dbReference type="HOGENOM" id="CLU_009583_0_3_10"/>
<dbReference type="eggNOG" id="COG0438">
    <property type="taxonomic scope" value="Bacteria"/>
</dbReference>
<evidence type="ECO:0000259" key="1">
    <source>
        <dbReference type="Pfam" id="PF13579"/>
    </source>
</evidence>
<dbReference type="PANTHER" id="PTHR45947">
    <property type="entry name" value="SULFOQUINOVOSYL TRANSFERASE SQD2"/>
    <property type="match status" value="1"/>
</dbReference>
<dbReference type="OrthoDB" id="9790710at2"/>
<dbReference type="InterPro" id="IPR050194">
    <property type="entry name" value="Glycosyltransferase_grp1"/>
</dbReference>
<evidence type="ECO:0000313" key="3">
    <source>
        <dbReference type="Proteomes" id="UP000006008"/>
    </source>
</evidence>
<dbReference type="PATRIC" id="fig|742725.3.peg.2397"/>
<dbReference type="Proteomes" id="UP000006008">
    <property type="component" value="Unassembled WGS sequence"/>
</dbReference>
<sequence>MAQGVKKRIPVLFGVESFSGGVLRHVVDLALALDPEEFEVHLITSSLRTDQEASDSIKLLEQHGIRVVLLPIRHGAAFPGDCMQIVRIARYIRCHRIAIVHAHSTKAGLLFRLAAWWSGTRTIYTPHCYYFHARTGMCRRIILSAERFLARKTDAVILAENERCAALDASAVNVARIRVINNAMATFRYQTYSREETQRAWELPQQNYIIGGVGRLCRQKQWRVLIEAAAEVFRHRDDVTFLIAGEGEERASLERAIRKRHLEGKVRLLGHVSDVSKTYSCLDVFVSTSLWEGLPYAYLEADCFGLPMILPRLPYLDRLFQGESYRYFPPGDSYAFANQLLLQLEAMSVNGKKPEKIAKMSQPDKEAFDRFVSAHRQLYLELAERI</sequence>
<dbReference type="SUPFAM" id="SSF53756">
    <property type="entry name" value="UDP-Glycosyltransferase/glycogen phosphorylase"/>
    <property type="match status" value="1"/>
</dbReference>
<dbReference type="Pfam" id="PF13692">
    <property type="entry name" value="Glyco_trans_1_4"/>
    <property type="match status" value="1"/>
</dbReference>
<dbReference type="InterPro" id="IPR028098">
    <property type="entry name" value="Glyco_trans_4-like_N"/>
</dbReference>
<gene>
    <name evidence="2" type="ORF">HMPREF9450_02325</name>
</gene>
<name>G5HBL5_9BACT</name>
<dbReference type="STRING" id="742725.HMPREF9450_02325"/>
<dbReference type="AlphaFoldDB" id="G5HBL5"/>
<dbReference type="PANTHER" id="PTHR45947:SF3">
    <property type="entry name" value="SULFOQUINOVOSYL TRANSFERASE SQD2"/>
    <property type="match status" value="1"/>
</dbReference>
<keyword evidence="3" id="KW-1185">Reference proteome</keyword>
<comment type="caution">
    <text evidence="2">The sequence shown here is derived from an EMBL/GenBank/DDBJ whole genome shotgun (WGS) entry which is preliminary data.</text>
</comment>
<feature type="domain" description="Glycosyltransferase subfamily 4-like N-terminal" evidence="1">
    <location>
        <begin position="20"/>
        <end position="182"/>
    </location>
</feature>
<reference evidence="2 3" key="1">
    <citation type="submission" date="2011-08" db="EMBL/GenBank/DDBJ databases">
        <title>The Genome Sequence of Alistipes indistinctus YIT 12060.</title>
        <authorList>
            <consortium name="The Broad Institute Genome Sequencing Platform"/>
            <person name="Earl A."/>
            <person name="Ward D."/>
            <person name="Feldgarden M."/>
            <person name="Gevers D."/>
            <person name="Morotomi M."/>
            <person name="Young S.K."/>
            <person name="Zeng Q."/>
            <person name="Gargeya S."/>
            <person name="Fitzgerald M."/>
            <person name="Haas B."/>
            <person name="Abouelleil A."/>
            <person name="Alvarado L."/>
            <person name="Arachchi H.M."/>
            <person name="Berlin A."/>
            <person name="Brown A."/>
            <person name="Chapman S.B."/>
            <person name="Chen Z."/>
            <person name="Dunbar C."/>
            <person name="Freedman E."/>
            <person name="Gearin G."/>
            <person name="Gellesch M."/>
            <person name="Goldberg J."/>
            <person name="Griggs A."/>
            <person name="Gujja S."/>
            <person name="Heiman D."/>
            <person name="Howarth C."/>
            <person name="Larson L."/>
            <person name="Lui A."/>
            <person name="MacDonald P.J.P."/>
            <person name="Montmayeur A."/>
            <person name="Murphy C."/>
            <person name="Neiman D."/>
            <person name="Pearson M."/>
            <person name="Priest M."/>
            <person name="Roberts A."/>
            <person name="Saif S."/>
            <person name="Shea T."/>
            <person name="Shenoy N."/>
            <person name="Sisk P."/>
            <person name="Stolte C."/>
            <person name="Sykes S."/>
            <person name="Wortman J."/>
            <person name="Nusbaum C."/>
            <person name="Birren B."/>
        </authorList>
    </citation>
    <scope>NUCLEOTIDE SEQUENCE [LARGE SCALE GENOMIC DNA]</scope>
    <source>
        <strain evidence="2 3">YIT 12060</strain>
    </source>
</reference>
<organism evidence="2 3">
    <name type="scientific">Alistipes indistinctus YIT 12060</name>
    <dbReference type="NCBI Taxonomy" id="742725"/>
    <lineage>
        <taxon>Bacteria</taxon>
        <taxon>Pseudomonadati</taxon>
        <taxon>Bacteroidota</taxon>
        <taxon>Bacteroidia</taxon>
        <taxon>Bacteroidales</taxon>
        <taxon>Rikenellaceae</taxon>
        <taxon>Alistipes</taxon>
    </lineage>
</organism>
<dbReference type="Pfam" id="PF13579">
    <property type="entry name" value="Glyco_trans_4_4"/>
    <property type="match status" value="1"/>
</dbReference>